<dbReference type="EMBL" id="ML179101">
    <property type="protein sequence ID" value="THV00645.1"/>
    <property type="molecule type" value="Genomic_DNA"/>
</dbReference>
<dbReference type="AlphaFoldDB" id="A0A4S8MDJ5"/>
<dbReference type="Proteomes" id="UP000297245">
    <property type="component" value="Unassembled WGS sequence"/>
</dbReference>
<reference evidence="1 2" key="1">
    <citation type="journal article" date="2019" name="Nat. Ecol. Evol.">
        <title>Megaphylogeny resolves global patterns of mushroom evolution.</title>
        <authorList>
            <person name="Varga T."/>
            <person name="Krizsan K."/>
            <person name="Foldi C."/>
            <person name="Dima B."/>
            <person name="Sanchez-Garcia M."/>
            <person name="Sanchez-Ramirez S."/>
            <person name="Szollosi G.J."/>
            <person name="Szarkandi J.G."/>
            <person name="Papp V."/>
            <person name="Albert L."/>
            <person name="Andreopoulos W."/>
            <person name="Angelini C."/>
            <person name="Antonin V."/>
            <person name="Barry K.W."/>
            <person name="Bougher N.L."/>
            <person name="Buchanan P."/>
            <person name="Buyck B."/>
            <person name="Bense V."/>
            <person name="Catcheside P."/>
            <person name="Chovatia M."/>
            <person name="Cooper J."/>
            <person name="Damon W."/>
            <person name="Desjardin D."/>
            <person name="Finy P."/>
            <person name="Geml J."/>
            <person name="Haridas S."/>
            <person name="Hughes K."/>
            <person name="Justo A."/>
            <person name="Karasinski D."/>
            <person name="Kautmanova I."/>
            <person name="Kiss B."/>
            <person name="Kocsube S."/>
            <person name="Kotiranta H."/>
            <person name="LaButti K.M."/>
            <person name="Lechner B.E."/>
            <person name="Liimatainen K."/>
            <person name="Lipzen A."/>
            <person name="Lukacs Z."/>
            <person name="Mihaltcheva S."/>
            <person name="Morgado L.N."/>
            <person name="Niskanen T."/>
            <person name="Noordeloos M.E."/>
            <person name="Ohm R.A."/>
            <person name="Ortiz-Santana B."/>
            <person name="Ovrebo C."/>
            <person name="Racz N."/>
            <person name="Riley R."/>
            <person name="Savchenko A."/>
            <person name="Shiryaev A."/>
            <person name="Soop K."/>
            <person name="Spirin V."/>
            <person name="Szebenyi C."/>
            <person name="Tomsovsky M."/>
            <person name="Tulloss R.E."/>
            <person name="Uehling J."/>
            <person name="Grigoriev I.V."/>
            <person name="Vagvolgyi C."/>
            <person name="Papp T."/>
            <person name="Martin F.M."/>
            <person name="Miettinen O."/>
            <person name="Hibbett D.S."/>
            <person name="Nagy L.G."/>
        </authorList>
    </citation>
    <scope>NUCLEOTIDE SEQUENCE [LARGE SCALE GENOMIC DNA]</scope>
    <source>
        <strain evidence="1 2">CBS 962.96</strain>
    </source>
</reference>
<sequence>MSSPSELLTVEQVIESLSDVLVPTPQHEQDIEIPEVVSNFQPNAERVDHDTDIAPARAEPASWAHERNWGVYTWSWLKRSAWDFSEWGADPDWGADGVKLPPRPVEPNNRNWPYCLKKLFANGSPFTKDAAQSRVNDFKTRTPGIVQHLRRDKASGLGWLEMWASRESRVANCLSNLPWNDTPGRDTRLDHLPPEEWAKIQLSLVQYDRYQDCDGNMVEREPSFSGPMVAKLLFAAHVQWDEHHRRLAQVRTGIAQLKEMMQSLQEEEIAAMSHLHHLECHIYRLQRLEQCAVEYFD</sequence>
<proteinExistence type="predicted"/>
<protein>
    <submittedName>
        <fullName evidence="1">Uncharacterized protein</fullName>
    </submittedName>
</protein>
<organism evidence="1 2">
    <name type="scientific">Dendrothele bispora (strain CBS 962.96)</name>
    <dbReference type="NCBI Taxonomy" id="1314807"/>
    <lineage>
        <taxon>Eukaryota</taxon>
        <taxon>Fungi</taxon>
        <taxon>Dikarya</taxon>
        <taxon>Basidiomycota</taxon>
        <taxon>Agaricomycotina</taxon>
        <taxon>Agaricomycetes</taxon>
        <taxon>Agaricomycetidae</taxon>
        <taxon>Agaricales</taxon>
        <taxon>Agaricales incertae sedis</taxon>
        <taxon>Dendrothele</taxon>
    </lineage>
</organism>
<gene>
    <name evidence="1" type="ORF">K435DRAFT_854566</name>
</gene>
<keyword evidence="2" id="KW-1185">Reference proteome</keyword>
<evidence type="ECO:0000313" key="1">
    <source>
        <dbReference type="EMBL" id="THV00645.1"/>
    </source>
</evidence>
<name>A0A4S8MDJ5_DENBC</name>
<accession>A0A4S8MDJ5</accession>
<evidence type="ECO:0000313" key="2">
    <source>
        <dbReference type="Proteomes" id="UP000297245"/>
    </source>
</evidence>